<evidence type="ECO:0000256" key="2">
    <source>
        <dbReference type="ARBA" id="ARBA00022692"/>
    </source>
</evidence>
<sequence length="123" mass="13734">MASIFILMSVLIFRFTAKESIHWIVPVIGASLYLPGIYLIFQGILTYMTCTYPAYATLVLAGNDLFCSTVASVFLLFGHAFFVNLGLGPASTLLAGISFLLMPVFWSLWKWGHVLWRRSVYAS</sequence>
<proteinExistence type="predicted"/>
<reference evidence="6" key="1">
    <citation type="submission" date="2023-06" db="EMBL/GenBank/DDBJ databases">
        <authorList>
            <consortium name="Lawrence Berkeley National Laboratory"/>
            <person name="Ahrendt S."/>
            <person name="Sahu N."/>
            <person name="Indic B."/>
            <person name="Wong-Bajracharya J."/>
            <person name="Merenyi Z."/>
            <person name="Ke H.-M."/>
            <person name="Monk M."/>
            <person name="Kocsube S."/>
            <person name="Drula E."/>
            <person name="Lipzen A."/>
            <person name="Balint B."/>
            <person name="Henrissat B."/>
            <person name="Andreopoulos B."/>
            <person name="Martin F.M."/>
            <person name="Harder C.B."/>
            <person name="Rigling D."/>
            <person name="Ford K.L."/>
            <person name="Foster G.D."/>
            <person name="Pangilinan J."/>
            <person name="Papanicolaou A."/>
            <person name="Barry K."/>
            <person name="LaButti K."/>
            <person name="Viragh M."/>
            <person name="Koriabine M."/>
            <person name="Yan M."/>
            <person name="Riley R."/>
            <person name="Champramary S."/>
            <person name="Plett K.L."/>
            <person name="Tsai I.J."/>
            <person name="Slot J."/>
            <person name="Sipos G."/>
            <person name="Plett J."/>
            <person name="Nagy L.G."/>
            <person name="Grigoriev I.V."/>
        </authorList>
    </citation>
    <scope>NUCLEOTIDE SEQUENCE</scope>
    <source>
        <strain evidence="6">ICMP 16352</strain>
    </source>
</reference>
<dbReference type="GO" id="GO:1990961">
    <property type="term" value="P:xenobiotic detoxification by transmembrane export across the plasma membrane"/>
    <property type="evidence" value="ECO:0007669"/>
    <property type="project" value="TreeGrafter"/>
</dbReference>
<evidence type="ECO:0000313" key="7">
    <source>
        <dbReference type="Proteomes" id="UP001175227"/>
    </source>
</evidence>
<keyword evidence="7" id="KW-1185">Reference proteome</keyword>
<organism evidence="6 7">
    <name type="scientific">Armillaria novae-zelandiae</name>
    <dbReference type="NCBI Taxonomy" id="153914"/>
    <lineage>
        <taxon>Eukaryota</taxon>
        <taxon>Fungi</taxon>
        <taxon>Dikarya</taxon>
        <taxon>Basidiomycota</taxon>
        <taxon>Agaricomycotina</taxon>
        <taxon>Agaricomycetes</taxon>
        <taxon>Agaricomycetidae</taxon>
        <taxon>Agaricales</taxon>
        <taxon>Marasmiineae</taxon>
        <taxon>Physalacriaceae</taxon>
        <taxon>Armillaria</taxon>
    </lineage>
</organism>
<feature type="transmembrane region" description="Helical" evidence="5">
    <location>
        <begin position="88"/>
        <end position="109"/>
    </location>
</feature>
<keyword evidence="3 5" id="KW-1133">Transmembrane helix</keyword>
<name>A0AA39U0S6_9AGAR</name>
<comment type="subcellular location">
    <subcellularLocation>
        <location evidence="1">Membrane</location>
        <topology evidence="1">Multi-pass membrane protein</topology>
    </subcellularLocation>
</comment>
<gene>
    <name evidence="6" type="ORF">IW261DRAFT_1666660</name>
</gene>
<evidence type="ECO:0000256" key="5">
    <source>
        <dbReference type="SAM" id="Phobius"/>
    </source>
</evidence>
<dbReference type="AlphaFoldDB" id="A0AA39U0S6"/>
<dbReference type="PANTHER" id="PTHR23502:SF23">
    <property type="entry name" value="FLUCONAZOLE RESISTANCE PROTEIN 1"/>
    <property type="match status" value="1"/>
</dbReference>
<dbReference type="Proteomes" id="UP001175227">
    <property type="component" value="Unassembled WGS sequence"/>
</dbReference>
<dbReference type="GO" id="GO:0015244">
    <property type="term" value="F:fluconazole transmembrane transporter activity"/>
    <property type="evidence" value="ECO:0007669"/>
    <property type="project" value="TreeGrafter"/>
</dbReference>
<protein>
    <submittedName>
        <fullName evidence="6">Uncharacterized protein</fullName>
    </submittedName>
</protein>
<feature type="transmembrane region" description="Helical" evidence="5">
    <location>
        <begin position="55"/>
        <end position="82"/>
    </location>
</feature>
<comment type="caution">
    <text evidence="6">The sequence shown here is derived from an EMBL/GenBank/DDBJ whole genome shotgun (WGS) entry which is preliminary data.</text>
</comment>
<dbReference type="EMBL" id="JAUEPR010000046">
    <property type="protein sequence ID" value="KAK0471823.1"/>
    <property type="molecule type" value="Genomic_DNA"/>
</dbReference>
<evidence type="ECO:0000256" key="4">
    <source>
        <dbReference type="ARBA" id="ARBA00023136"/>
    </source>
</evidence>
<evidence type="ECO:0000313" key="6">
    <source>
        <dbReference type="EMBL" id="KAK0471823.1"/>
    </source>
</evidence>
<dbReference type="PANTHER" id="PTHR23502">
    <property type="entry name" value="MAJOR FACILITATOR SUPERFAMILY"/>
    <property type="match status" value="1"/>
</dbReference>
<keyword evidence="4 5" id="KW-0472">Membrane</keyword>
<feature type="transmembrane region" description="Helical" evidence="5">
    <location>
        <begin position="27"/>
        <end position="48"/>
    </location>
</feature>
<dbReference type="GO" id="GO:0005886">
    <property type="term" value="C:plasma membrane"/>
    <property type="evidence" value="ECO:0007669"/>
    <property type="project" value="TreeGrafter"/>
</dbReference>
<evidence type="ECO:0000256" key="3">
    <source>
        <dbReference type="ARBA" id="ARBA00022989"/>
    </source>
</evidence>
<evidence type="ECO:0000256" key="1">
    <source>
        <dbReference type="ARBA" id="ARBA00004141"/>
    </source>
</evidence>
<keyword evidence="2 5" id="KW-0812">Transmembrane</keyword>
<accession>A0AA39U0S6</accession>